<sequence>MSALSTFGAVSLAISVIAATGRTLALSLITSGFLVLFCASISDDHDAIVFPVAWMLLCVWHLVANHWERLDLAMPDSVQRNFYLRPSVVLLTLLALTISGYAIRNRIPNSKRLPYSFMPTSGGSVWSDPASRGGVGTGDAAIAAKDHAESFGAVDSDLFLESTESTLFDMVNDMIGEPKKKNIWERRQAMGNDNVIPSHEQAAKTEQGGGTFSTERMPPKEHRHFNDVTDPAVVQWDGPTGIRLAMQRYDTFNGSDWSQSDDLRNERLARVDIGDSPWFFDPTMHRFLPRQIQAANVGLLRILRLDSQRLPVPMMTAGVHIGKVDRQDFFGIAEDGSFFMPGRDRVPPLTVVHVASVQVMEDEVRERLVARADVQIPTVGQDGESTAIRLHALVDSAADGSTLPADQLTSCVELLRREFTFARDGETSANSLNDFLQSRCGGDHLFATTAALMARRLGLKSRLVMGLYVRPEAFDIAAGHASVLPNDVHVWTEVQLDDGRWIEIEPTPGYRQPDYRPSWWLVARRMATASWPILTGGIVALGSVYALRRFWIDWLLTVIWNLSGWLRPRRRIRLALRIIEARARLAGQGRPVGKTQRAWLEQLTHADATIAGAATRFCDAADALCFGHGNDSAAFNACGLVGVLRVRTIQTITREPTR</sequence>
<keyword evidence="1" id="KW-1133">Transmembrane helix</keyword>
<dbReference type="Pfam" id="PF01841">
    <property type="entry name" value="Transglut_core"/>
    <property type="match status" value="1"/>
</dbReference>
<dbReference type="Gene3D" id="3.10.620.30">
    <property type="match status" value="1"/>
</dbReference>
<dbReference type="PANTHER" id="PTHR42736:SF1">
    <property type="entry name" value="PROTEIN-GLUTAMINE GAMMA-GLUTAMYLTRANSFERASE"/>
    <property type="match status" value="1"/>
</dbReference>
<reference evidence="3 4" key="1">
    <citation type="submission" date="2019-08" db="EMBL/GenBank/DDBJ databases">
        <authorList>
            <person name="Dhanesh K."/>
            <person name="Kumar G."/>
            <person name="Sasikala C."/>
            <person name="Venkata Ramana C."/>
        </authorList>
    </citation>
    <scope>NUCLEOTIDE SEQUENCE [LARGE SCALE GENOMIC DNA]</scope>
    <source>
        <strain evidence="3 4">JC645</strain>
    </source>
</reference>
<name>A0A5M6DKM6_9BACT</name>
<dbReference type="InterPro" id="IPR038765">
    <property type="entry name" value="Papain-like_cys_pep_sf"/>
</dbReference>
<evidence type="ECO:0000259" key="2">
    <source>
        <dbReference type="Pfam" id="PF01841"/>
    </source>
</evidence>
<comment type="caution">
    <text evidence="3">The sequence shown here is derived from an EMBL/GenBank/DDBJ whole genome shotgun (WGS) entry which is preliminary data.</text>
</comment>
<protein>
    <submittedName>
        <fullName evidence="3">Transglutaminase domain-containing protein</fullName>
    </submittedName>
</protein>
<keyword evidence="4" id="KW-1185">Reference proteome</keyword>
<proteinExistence type="predicted"/>
<evidence type="ECO:0000256" key="1">
    <source>
        <dbReference type="SAM" id="Phobius"/>
    </source>
</evidence>
<feature type="transmembrane region" description="Helical" evidence="1">
    <location>
        <begin position="12"/>
        <end position="39"/>
    </location>
</feature>
<dbReference type="Proteomes" id="UP000324479">
    <property type="component" value="Unassembled WGS sequence"/>
</dbReference>
<dbReference type="InterPro" id="IPR052901">
    <property type="entry name" value="Bact_TGase-like"/>
</dbReference>
<dbReference type="EMBL" id="VWOX01000002">
    <property type="protein sequence ID" value="KAA5545885.1"/>
    <property type="molecule type" value="Genomic_DNA"/>
</dbReference>
<gene>
    <name evidence="3" type="ORF">FYK55_02930</name>
</gene>
<feature type="domain" description="Transglutaminase-like" evidence="2">
    <location>
        <begin position="396"/>
        <end position="506"/>
    </location>
</feature>
<dbReference type="SUPFAM" id="SSF54001">
    <property type="entry name" value="Cysteine proteinases"/>
    <property type="match status" value="1"/>
</dbReference>
<feature type="transmembrane region" description="Helical" evidence="1">
    <location>
        <begin position="83"/>
        <end position="103"/>
    </location>
</feature>
<keyword evidence="1" id="KW-0812">Transmembrane</keyword>
<organism evidence="3 4">
    <name type="scientific">Roseiconus nitratireducens</name>
    <dbReference type="NCBI Taxonomy" id="2605748"/>
    <lineage>
        <taxon>Bacteria</taxon>
        <taxon>Pseudomonadati</taxon>
        <taxon>Planctomycetota</taxon>
        <taxon>Planctomycetia</taxon>
        <taxon>Pirellulales</taxon>
        <taxon>Pirellulaceae</taxon>
        <taxon>Roseiconus</taxon>
    </lineage>
</organism>
<dbReference type="InterPro" id="IPR002931">
    <property type="entry name" value="Transglutaminase-like"/>
</dbReference>
<feature type="transmembrane region" description="Helical" evidence="1">
    <location>
        <begin position="46"/>
        <end position="63"/>
    </location>
</feature>
<evidence type="ECO:0000313" key="4">
    <source>
        <dbReference type="Proteomes" id="UP000324479"/>
    </source>
</evidence>
<accession>A0A5M6DKM6</accession>
<evidence type="ECO:0000313" key="3">
    <source>
        <dbReference type="EMBL" id="KAA5545885.1"/>
    </source>
</evidence>
<keyword evidence="1" id="KW-0472">Membrane</keyword>
<dbReference type="AlphaFoldDB" id="A0A5M6DKM6"/>
<dbReference type="PANTHER" id="PTHR42736">
    <property type="entry name" value="PROTEIN-GLUTAMINE GAMMA-GLUTAMYLTRANSFERASE"/>
    <property type="match status" value="1"/>
</dbReference>